<name>A0A7Y9DLS9_9ACTN</name>
<protein>
    <submittedName>
        <fullName evidence="5">DNA polymerase-3 subunit epsilon</fullName>
        <ecNumber evidence="5">2.7.7.7</ecNumber>
    </submittedName>
</protein>
<dbReference type="InterPro" id="IPR013520">
    <property type="entry name" value="Ribonucl_H"/>
</dbReference>
<dbReference type="EMBL" id="JACCBB010000001">
    <property type="protein sequence ID" value="NYD22859.1"/>
    <property type="molecule type" value="Genomic_DNA"/>
</dbReference>
<keyword evidence="5" id="KW-0808">Transferase</keyword>
<accession>A0A7Y9DLS9</accession>
<gene>
    <name evidence="5" type="ORF">BJ968_002399</name>
</gene>
<dbReference type="Proteomes" id="UP000521922">
    <property type="component" value="Unassembled WGS sequence"/>
</dbReference>
<dbReference type="AlphaFoldDB" id="A0A7Y9DLS9"/>
<evidence type="ECO:0000313" key="6">
    <source>
        <dbReference type="Proteomes" id="UP000521922"/>
    </source>
</evidence>
<dbReference type="InterPro" id="IPR012337">
    <property type="entry name" value="RNaseH-like_sf"/>
</dbReference>
<dbReference type="GO" id="GO:0003676">
    <property type="term" value="F:nucleic acid binding"/>
    <property type="evidence" value="ECO:0007669"/>
    <property type="project" value="InterPro"/>
</dbReference>
<dbReference type="FunFam" id="3.30.420.10:FF:000045">
    <property type="entry name" value="3'-5' exonuclease DinG"/>
    <property type="match status" value="1"/>
</dbReference>
<proteinExistence type="predicted"/>
<evidence type="ECO:0000256" key="2">
    <source>
        <dbReference type="ARBA" id="ARBA00022801"/>
    </source>
</evidence>
<organism evidence="5 6">
    <name type="scientific">Kineococcus aurantiacus</name>
    <dbReference type="NCBI Taxonomy" id="37633"/>
    <lineage>
        <taxon>Bacteria</taxon>
        <taxon>Bacillati</taxon>
        <taxon>Actinomycetota</taxon>
        <taxon>Actinomycetes</taxon>
        <taxon>Kineosporiales</taxon>
        <taxon>Kineosporiaceae</taxon>
        <taxon>Kineococcus</taxon>
    </lineage>
</organism>
<dbReference type="PANTHER" id="PTHR30231">
    <property type="entry name" value="DNA POLYMERASE III SUBUNIT EPSILON"/>
    <property type="match status" value="1"/>
</dbReference>
<dbReference type="PANTHER" id="PTHR30231:SF4">
    <property type="entry name" value="PROTEIN NEN2"/>
    <property type="match status" value="1"/>
</dbReference>
<dbReference type="Gene3D" id="3.30.420.10">
    <property type="entry name" value="Ribonuclease H-like superfamily/Ribonuclease H"/>
    <property type="match status" value="1"/>
</dbReference>
<feature type="domain" description="Exonuclease" evidence="4">
    <location>
        <begin position="21"/>
        <end position="187"/>
    </location>
</feature>
<dbReference type="RefSeq" id="WP_179752152.1">
    <property type="nucleotide sequence ID" value="NZ_BAAAGN010000037.1"/>
</dbReference>
<keyword evidence="3" id="KW-0269">Exonuclease</keyword>
<dbReference type="GO" id="GO:0003887">
    <property type="term" value="F:DNA-directed DNA polymerase activity"/>
    <property type="evidence" value="ECO:0007669"/>
    <property type="project" value="UniProtKB-EC"/>
</dbReference>
<evidence type="ECO:0000256" key="1">
    <source>
        <dbReference type="ARBA" id="ARBA00022722"/>
    </source>
</evidence>
<sequence length="215" mass="23871">MTVIDTADPLPRAVARRYRHRYAVLDVETTGLKPEAGDRIVQIAVTWLDARGVVERTWSSYVDPLRDTGVVHVHGITAEHVAGAPTFTQLAPTVASLLAGRVFVAHNARFDWAFISAEMATAGVRLPVRERLCTWKLARRLDLPVANFKMATLAAHWGIQQLRAHDAVDDTRVLVELLREELAAAQRDRVELPVERVAPPTVLERLLSRLRPAAG</sequence>
<keyword evidence="2" id="KW-0378">Hydrolase</keyword>
<evidence type="ECO:0000256" key="3">
    <source>
        <dbReference type="ARBA" id="ARBA00022839"/>
    </source>
</evidence>
<keyword evidence="5" id="KW-0548">Nucleotidyltransferase</keyword>
<reference evidence="5 6" key="1">
    <citation type="submission" date="2020-07" db="EMBL/GenBank/DDBJ databases">
        <title>Sequencing the genomes of 1000 actinobacteria strains.</title>
        <authorList>
            <person name="Klenk H.-P."/>
        </authorList>
    </citation>
    <scope>NUCLEOTIDE SEQUENCE [LARGE SCALE GENOMIC DNA]</scope>
    <source>
        <strain evidence="5 6">DSM 7487</strain>
    </source>
</reference>
<dbReference type="Pfam" id="PF00929">
    <property type="entry name" value="RNase_T"/>
    <property type="match status" value="1"/>
</dbReference>
<comment type="caution">
    <text evidence="5">The sequence shown here is derived from an EMBL/GenBank/DDBJ whole genome shotgun (WGS) entry which is preliminary data.</text>
</comment>
<dbReference type="GO" id="GO:0005829">
    <property type="term" value="C:cytosol"/>
    <property type="evidence" value="ECO:0007669"/>
    <property type="project" value="TreeGrafter"/>
</dbReference>
<keyword evidence="1" id="KW-0540">Nuclease</keyword>
<dbReference type="SUPFAM" id="SSF53098">
    <property type="entry name" value="Ribonuclease H-like"/>
    <property type="match status" value="1"/>
</dbReference>
<dbReference type="CDD" id="cd06127">
    <property type="entry name" value="DEDDh"/>
    <property type="match status" value="1"/>
</dbReference>
<evidence type="ECO:0000259" key="4">
    <source>
        <dbReference type="SMART" id="SM00479"/>
    </source>
</evidence>
<dbReference type="GO" id="GO:0008408">
    <property type="term" value="F:3'-5' exonuclease activity"/>
    <property type="evidence" value="ECO:0007669"/>
    <property type="project" value="TreeGrafter"/>
</dbReference>
<dbReference type="InterPro" id="IPR036397">
    <property type="entry name" value="RNaseH_sf"/>
</dbReference>
<dbReference type="SMART" id="SM00479">
    <property type="entry name" value="EXOIII"/>
    <property type="match status" value="1"/>
</dbReference>
<keyword evidence="6" id="KW-1185">Reference proteome</keyword>
<dbReference type="EC" id="2.7.7.7" evidence="5"/>
<evidence type="ECO:0000313" key="5">
    <source>
        <dbReference type="EMBL" id="NYD22859.1"/>
    </source>
</evidence>